<keyword evidence="7" id="KW-0805">Transcription regulation</keyword>
<evidence type="ECO:0000256" key="7">
    <source>
        <dbReference type="ARBA" id="ARBA00023015"/>
    </source>
</evidence>
<dbReference type="OrthoDB" id="424012at2759"/>
<evidence type="ECO:0000259" key="11">
    <source>
        <dbReference type="Pfam" id="PF00850"/>
    </source>
</evidence>
<evidence type="ECO:0000256" key="5">
    <source>
        <dbReference type="ARBA" id="ARBA00022801"/>
    </source>
</evidence>
<comment type="similarity">
    <text evidence="2">Belongs to the histone deacetylase family. HD type 2 subfamily.</text>
</comment>
<accession>A0A9N8V8H4</accession>
<feature type="region of interest" description="Disordered" evidence="10">
    <location>
        <begin position="644"/>
        <end position="663"/>
    </location>
</feature>
<dbReference type="SUPFAM" id="SSF52768">
    <property type="entry name" value="Arginase/deacetylase"/>
    <property type="match status" value="2"/>
</dbReference>
<keyword evidence="5" id="KW-0378">Hydrolase</keyword>
<name>A0A9N8V8H4_9GLOM</name>
<keyword evidence="13" id="KW-1185">Reference proteome</keyword>
<evidence type="ECO:0000256" key="1">
    <source>
        <dbReference type="ARBA" id="ARBA00004123"/>
    </source>
</evidence>
<feature type="compositionally biased region" description="Polar residues" evidence="10">
    <location>
        <begin position="1"/>
        <end position="12"/>
    </location>
</feature>
<feature type="compositionally biased region" description="Basic residues" evidence="10">
    <location>
        <begin position="648"/>
        <end position="663"/>
    </location>
</feature>
<dbReference type="Gene3D" id="3.40.800.20">
    <property type="entry name" value="Histone deacetylase domain"/>
    <property type="match status" value="2"/>
</dbReference>
<organism evidence="12 13">
    <name type="scientific">Diversispora eburnea</name>
    <dbReference type="NCBI Taxonomy" id="1213867"/>
    <lineage>
        <taxon>Eukaryota</taxon>
        <taxon>Fungi</taxon>
        <taxon>Fungi incertae sedis</taxon>
        <taxon>Mucoromycota</taxon>
        <taxon>Glomeromycotina</taxon>
        <taxon>Glomeromycetes</taxon>
        <taxon>Diversisporales</taxon>
        <taxon>Diversisporaceae</taxon>
        <taxon>Diversispora</taxon>
    </lineage>
</organism>
<comment type="subcellular location">
    <subcellularLocation>
        <location evidence="1">Nucleus</location>
    </subcellularLocation>
</comment>
<dbReference type="GO" id="GO:0141221">
    <property type="term" value="F:histone deacetylase activity, hydrolytic mechanism"/>
    <property type="evidence" value="ECO:0007669"/>
    <property type="project" value="UniProtKB-EC"/>
</dbReference>
<comment type="caution">
    <text evidence="12">The sequence shown here is derived from an EMBL/GenBank/DDBJ whole genome shotgun (WGS) entry which is preliminary data.</text>
</comment>
<evidence type="ECO:0000256" key="3">
    <source>
        <dbReference type="ARBA" id="ARBA00012111"/>
    </source>
</evidence>
<dbReference type="AlphaFoldDB" id="A0A9N8V8H4"/>
<protein>
    <recommendedName>
        <fullName evidence="3">histone deacetylase</fullName>
        <ecNumber evidence="3">3.5.1.98</ecNumber>
    </recommendedName>
</protein>
<dbReference type="InterPro" id="IPR037138">
    <property type="entry name" value="His_deacetylse_dom_sf"/>
</dbReference>
<evidence type="ECO:0000256" key="6">
    <source>
        <dbReference type="ARBA" id="ARBA00022853"/>
    </source>
</evidence>
<evidence type="ECO:0000313" key="13">
    <source>
        <dbReference type="Proteomes" id="UP000789706"/>
    </source>
</evidence>
<dbReference type="GO" id="GO:0000118">
    <property type="term" value="C:histone deacetylase complex"/>
    <property type="evidence" value="ECO:0007669"/>
    <property type="project" value="TreeGrafter"/>
</dbReference>
<dbReference type="Proteomes" id="UP000789706">
    <property type="component" value="Unassembled WGS sequence"/>
</dbReference>
<dbReference type="Pfam" id="PF00850">
    <property type="entry name" value="Hist_deacetyl"/>
    <property type="match status" value="2"/>
</dbReference>
<feature type="region of interest" description="Disordered" evidence="10">
    <location>
        <begin position="1"/>
        <end position="35"/>
    </location>
</feature>
<dbReference type="InterPro" id="IPR023696">
    <property type="entry name" value="Ureohydrolase_dom_sf"/>
</dbReference>
<dbReference type="InterPro" id="IPR023801">
    <property type="entry name" value="His_deacetylse_dom"/>
</dbReference>
<evidence type="ECO:0000256" key="10">
    <source>
        <dbReference type="SAM" id="MobiDB-lite"/>
    </source>
</evidence>
<evidence type="ECO:0000256" key="8">
    <source>
        <dbReference type="ARBA" id="ARBA00023163"/>
    </source>
</evidence>
<evidence type="ECO:0000256" key="4">
    <source>
        <dbReference type="ARBA" id="ARBA00022491"/>
    </source>
</evidence>
<keyword evidence="8" id="KW-0804">Transcription</keyword>
<evidence type="ECO:0000256" key="2">
    <source>
        <dbReference type="ARBA" id="ARBA00007738"/>
    </source>
</evidence>
<gene>
    <name evidence="12" type="ORF">DEBURN_LOCUS1834</name>
</gene>
<keyword evidence="4" id="KW-0678">Repressor</keyword>
<keyword evidence="6" id="KW-0156">Chromatin regulator</keyword>
<proteinExistence type="inferred from homology"/>
<feature type="domain" description="Histone deacetylase" evidence="11">
    <location>
        <begin position="241"/>
        <end position="378"/>
    </location>
</feature>
<feature type="domain" description="Histone deacetylase" evidence="11">
    <location>
        <begin position="428"/>
        <end position="578"/>
    </location>
</feature>
<reference evidence="12" key="1">
    <citation type="submission" date="2021-06" db="EMBL/GenBank/DDBJ databases">
        <authorList>
            <person name="Kallberg Y."/>
            <person name="Tangrot J."/>
            <person name="Rosling A."/>
        </authorList>
    </citation>
    <scope>NUCLEOTIDE SEQUENCE</scope>
    <source>
        <strain evidence="12">AZ414A</strain>
    </source>
</reference>
<dbReference type="EMBL" id="CAJVPK010000090">
    <property type="protein sequence ID" value="CAG8446579.1"/>
    <property type="molecule type" value="Genomic_DNA"/>
</dbReference>
<dbReference type="EC" id="3.5.1.98" evidence="3"/>
<dbReference type="PANTHER" id="PTHR10625:SF5">
    <property type="entry name" value="HISTONE DEACETYLASE"/>
    <property type="match status" value="1"/>
</dbReference>
<sequence length="663" mass="73332">MKRKNSTITCDTSAKHQKIEDNIPSPSPDFWPSSPIEYSINDPVDFWPLSPTEINDIESGGDNDVTTPSNEVRALIAQTPSEDSQSQSPKSGVIYSNDQEDAEIVASLPFFSNAEGTILYVGDSVAYKEGNETLVAARILDINLPNLPSVDPQLQELIFVQPEGWGPEHAKMVTQLDIKACPKDAKFGPNGRDDSKSWQDYRKQYSSEEGRRARLHTGVVFDDAMLLHDCPCVKDRQLNRHPERPERCVEIMAKFETLGLLRKVKRLRSRMATKDELESCHLGQHVVTYFGSKPYTMPGTIVKNGEDWAPPSLKDKMLCGELGISCDTTYNPYGTPNAARMAAGSVIEMMDAVVSGRVVNGFAIVRPPGHHAEQNHAMCCSKHGPKELPGENQKSIDCRLGYSVSSFVLFLCHNDYLIKQIGLLKRSHGNGTQSLFYGRNDVLYISLHRYDNGLFYPYSGPTTDLGTGEGLGNNVNITFSSEKDRFESMGDIEYLAAFKYIVMPIARQYNPDLVIVSAGFDAAEGHEDAIGGYKITPRGFAYMTQMLKNLANGKLVLALEGGYALESLSESACACLSAMLGPDLSPIEQYKFNGGLNTVKPNQSAVTSLQKVVAILKNYWNFPATVTDEDFRFALPADWRATNSLSTRPKRTPKPKKRLPVEG</sequence>
<evidence type="ECO:0000313" key="12">
    <source>
        <dbReference type="EMBL" id="CAG8446579.1"/>
    </source>
</evidence>
<evidence type="ECO:0000256" key="9">
    <source>
        <dbReference type="ARBA" id="ARBA00023242"/>
    </source>
</evidence>
<keyword evidence="9" id="KW-0539">Nucleus</keyword>
<dbReference type="GO" id="GO:0040029">
    <property type="term" value="P:epigenetic regulation of gene expression"/>
    <property type="evidence" value="ECO:0007669"/>
    <property type="project" value="TreeGrafter"/>
</dbReference>
<dbReference type="PANTHER" id="PTHR10625">
    <property type="entry name" value="HISTONE DEACETYLASE HDAC1-RELATED"/>
    <property type="match status" value="1"/>
</dbReference>